<protein>
    <submittedName>
        <fullName evidence="2">Uncharacterized protein</fullName>
    </submittedName>
</protein>
<proteinExistence type="inferred from homology"/>
<dbReference type="AlphaFoldDB" id="A0A510HJQ9"/>
<dbReference type="InterPro" id="IPR011335">
    <property type="entry name" value="Restrct_endonuc-II-like"/>
</dbReference>
<dbReference type="PANTHER" id="PTHR34039:SF1">
    <property type="entry name" value="UPF0102 PROTEIN YRAN"/>
    <property type="match status" value="1"/>
</dbReference>
<evidence type="ECO:0000313" key="2">
    <source>
        <dbReference type="EMBL" id="BBL78853.1"/>
    </source>
</evidence>
<dbReference type="InterPro" id="IPR003509">
    <property type="entry name" value="UPF0102_YraN-like"/>
</dbReference>
<dbReference type="InterPro" id="IPR011856">
    <property type="entry name" value="tRNA_endonuc-like_dom_sf"/>
</dbReference>
<dbReference type="GO" id="GO:0003676">
    <property type="term" value="F:nucleic acid binding"/>
    <property type="evidence" value="ECO:0007669"/>
    <property type="project" value="InterPro"/>
</dbReference>
<dbReference type="Pfam" id="PF02021">
    <property type="entry name" value="UPF0102"/>
    <property type="match status" value="1"/>
</dbReference>
<gene>
    <name evidence="2" type="ORF">RxyAA322_07070</name>
</gene>
<evidence type="ECO:0000313" key="3">
    <source>
        <dbReference type="Proteomes" id="UP000318065"/>
    </source>
</evidence>
<reference evidence="2" key="1">
    <citation type="journal article" date="2019" name="Microbiol. Resour. Announc.">
        <title>Complete Genome Sequence of Rubrobacter xylanophilus Strain AA3-22, Isolated from Arima Onsen in Japan.</title>
        <authorList>
            <person name="Tomariguchi N."/>
            <person name="Miyazaki K."/>
        </authorList>
    </citation>
    <scope>NUCLEOTIDE SEQUENCE [LARGE SCALE GENOMIC DNA]</scope>
    <source>
        <strain evidence="2">AA3-22</strain>
    </source>
</reference>
<keyword evidence="3" id="KW-1185">Reference proteome</keyword>
<dbReference type="PANTHER" id="PTHR34039">
    <property type="entry name" value="UPF0102 PROTEIN YRAN"/>
    <property type="match status" value="1"/>
</dbReference>
<accession>A0A510HJQ9</accession>
<sequence>MMDGEELVFVEVKLRRSAGFGEPVEAVTPAKQRRLRLAAGRYLAERAPAHGGVRFDVVGVLAPAGGKPRITHVRQAFF</sequence>
<name>A0A510HJQ9_9ACTN</name>
<evidence type="ECO:0000256" key="1">
    <source>
        <dbReference type="ARBA" id="ARBA00006738"/>
    </source>
</evidence>
<dbReference type="SUPFAM" id="SSF52980">
    <property type="entry name" value="Restriction endonuclease-like"/>
    <property type="match status" value="1"/>
</dbReference>
<comment type="similarity">
    <text evidence="1">Belongs to the UPF0102 family.</text>
</comment>
<organism evidence="2 3">
    <name type="scientific">Rubrobacter xylanophilus</name>
    <dbReference type="NCBI Taxonomy" id="49319"/>
    <lineage>
        <taxon>Bacteria</taxon>
        <taxon>Bacillati</taxon>
        <taxon>Actinomycetota</taxon>
        <taxon>Rubrobacteria</taxon>
        <taxon>Rubrobacterales</taxon>
        <taxon>Rubrobacteraceae</taxon>
        <taxon>Rubrobacter</taxon>
    </lineage>
</organism>
<dbReference type="Proteomes" id="UP000318065">
    <property type="component" value="Chromosome"/>
</dbReference>
<dbReference type="EMBL" id="AP019791">
    <property type="protein sequence ID" value="BBL78853.1"/>
    <property type="molecule type" value="Genomic_DNA"/>
</dbReference>
<dbReference type="Gene3D" id="3.40.1350.10">
    <property type="match status" value="1"/>
</dbReference>